<comment type="caution">
    <text evidence="2">The sequence shown here is derived from an EMBL/GenBank/DDBJ whole genome shotgun (WGS) entry which is preliminary data.</text>
</comment>
<feature type="transmembrane region" description="Helical" evidence="1">
    <location>
        <begin position="12"/>
        <end position="33"/>
    </location>
</feature>
<evidence type="ECO:0008006" key="4">
    <source>
        <dbReference type="Google" id="ProtNLM"/>
    </source>
</evidence>
<gene>
    <name evidence="2" type="ORF">ABID41_000485</name>
</gene>
<dbReference type="EMBL" id="JBEPLU010000001">
    <property type="protein sequence ID" value="MET3525390.1"/>
    <property type="molecule type" value="Genomic_DNA"/>
</dbReference>
<feature type="transmembrane region" description="Helical" evidence="1">
    <location>
        <begin position="102"/>
        <end position="122"/>
    </location>
</feature>
<protein>
    <recommendedName>
        <fullName evidence="4">Disulfide bond formation protein B</fullName>
    </recommendedName>
</protein>
<accession>A0ABV2EEE9</accession>
<proteinExistence type="predicted"/>
<evidence type="ECO:0000313" key="2">
    <source>
        <dbReference type="EMBL" id="MET3525390.1"/>
    </source>
</evidence>
<name>A0ABV2EEE9_9CAUL</name>
<feature type="transmembrane region" description="Helical" evidence="1">
    <location>
        <begin position="64"/>
        <end position="82"/>
    </location>
</feature>
<keyword evidence="1" id="KW-0472">Membrane</keyword>
<reference evidence="2 3" key="1">
    <citation type="submission" date="2024-06" db="EMBL/GenBank/DDBJ databases">
        <title>Genomic Encyclopedia of Type Strains, Phase IV (KMG-IV): sequencing the most valuable type-strain genomes for metagenomic binning, comparative biology and taxonomic classification.</title>
        <authorList>
            <person name="Goeker M."/>
        </authorList>
    </citation>
    <scope>NUCLEOTIDE SEQUENCE [LARGE SCALE GENOMIC DNA]</scope>
    <source>
        <strain evidence="2 3">DSM 17809</strain>
    </source>
</reference>
<keyword evidence="1" id="KW-1133">Transmembrane helix</keyword>
<keyword evidence="3" id="KW-1185">Reference proteome</keyword>
<dbReference type="RefSeq" id="WP_331930540.1">
    <property type="nucleotide sequence ID" value="NZ_JBEPLU010000001.1"/>
</dbReference>
<organism evidence="2 3">
    <name type="scientific">Phenylobacterium koreense</name>
    <dbReference type="NCBI Taxonomy" id="266125"/>
    <lineage>
        <taxon>Bacteria</taxon>
        <taxon>Pseudomonadati</taxon>
        <taxon>Pseudomonadota</taxon>
        <taxon>Alphaproteobacteria</taxon>
        <taxon>Caulobacterales</taxon>
        <taxon>Caulobacteraceae</taxon>
        <taxon>Phenylobacterium</taxon>
    </lineage>
</organism>
<sequence>MYFTRRHIQILGVLAILISVGAWAMDLTGVVYVCPYCRMQRSVIGLLGLGMLSPVSLGWTGRYLATVIGFLGAVVAATQHFNGWKKISAGKFAFNEAIYIDPFLLSGCALFIIVGQVMLYYANPDARRLRF</sequence>
<evidence type="ECO:0000313" key="3">
    <source>
        <dbReference type="Proteomes" id="UP001549110"/>
    </source>
</evidence>
<keyword evidence="1" id="KW-0812">Transmembrane</keyword>
<dbReference type="Proteomes" id="UP001549110">
    <property type="component" value="Unassembled WGS sequence"/>
</dbReference>
<evidence type="ECO:0000256" key="1">
    <source>
        <dbReference type="SAM" id="Phobius"/>
    </source>
</evidence>